<proteinExistence type="predicted"/>
<keyword evidence="2" id="KW-0808">Transferase</keyword>
<feature type="domain" description="Methyltransferase type 11" evidence="1">
    <location>
        <begin position="37"/>
        <end position="131"/>
    </location>
</feature>
<dbReference type="EMBL" id="JADMLG010000001">
    <property type="protein sequence ID" value="MBH0775119.1"/>
    <property type="molecule type" value="Genomic_DNA"/>
</dbReference>
<dbReference type="InterPro" id="IPR013216">
    <property type="entry name" value="Methyltransf_11"/>
</dbReference>
<dbReference type="Gene3D" id="3.40.50.150">
    <property type="entry name" value="Vaccinia Virus protein VP39"/>
    <property type="match status" value="1"/>
</dbReference>
<gene>
    <name evidence="2" type="ORF">IT779_02320</name>
</gene>
<evidence type="ECO:0000313" key="2">
    <source>
        <dbReference type="EMBL" id="MBH0775119.1"/>
    </source>
</evidence>
<organism evidence="2 3">
    <name type="scientific">Nocardia bovistercoris</name>
    <dbReference type="NCBI Taxonomy" id="2785916"/>
    <lineage>
        <taxon>Bacteria</taxon>
        <taxon>Bacillati</taxon>
        <taxon>Actinomycetota</taxon>
        <taxon>Actinomycetes</taxon>
        <taxon>Mycobacteriales</taxon>
        <taxon>Nocardiaceae</taxon>
        <taxon>Nocardia</taxon>
    </lineage>
</organism>
<keyword evidence="3" id="KW-1185">Reference proteome</keyword>
<dbReference type="PANTHER" id="PTHR42912:SF93">
    <property type="entry name" value="N6-ADENOSINE-METHYLTRANSFERASE TMT1A"/>
    <property type="match status" value="1"/>
</dbReference>
<name>A0A931I5V5_9NOCA</name>
<dbReference type="AlphaFoldDB" id="A0A931I5V5"/>
<dbReference type="CDD" id="cd02440">
    <property type="entry name" value="AdoMet_MTases"/>
    <property type="match status" value="1"/>
</dbReference>
<dbReference type="GO" id="GO:0032259">
    <property type="term" value="P:methylation"/>
    <property type="evidence" value="ECO:0007669"/>
    <property type="project" value="UniProtKB-KW"/>
</dbReference>
<keyword evidence="2" id="KW-0489">Methyltransferase</keyword>
<dbReference type="GO" id="GO:0008757">
    <property type="term" value="F:S-adenosylmethionine-dependent methyltransferase activity"/>
    <property type="evidence" value="ECO:0007669"/>
    <property type="project" value="InterPro"/>
</dbReference>
<comment type="caution">
    <text evidence="2">The sequence shown here is derived from an EMBL/GenBank/DDBJ whole genome shotgun (WGS) entry which is preliminary data.</text>
</comment>
<dbReference type="SUPFAM" id="SSF53335">
    <property type="entry name" value="S-adenosyl-L-methionine-dependent methyltransferases"/>
    <property type="match status" value="1"/>
</dbReference>
<reference evidence="2" key="1">
    <citation type="submission" date="2020-11" db="EMBL/GenBank/DDBJ databases">
        <title>Nocardia NEAU-351.nov., a novel actinomycete isolated from the cow dung.</title>
        <authorList>
            <person name="Zhang X."/>
        </authorList>
    </citation>
    <scope>NUCLEOTIDE SEQUENCE</scope>
    <source>
        <strain evidence="2">NEAU-351</strain>
    </source>
</reference>
<dbReference type="Pfam" id="PF08241">
    <property type="entry name" value="Methyltransf_11"/>
    <property type="match status" value="1"/>
</dbReference>
<protein>
    <submittedName>
        <fullName evidence="2">Class I SAM-dependent methyltransferase</fullName>
    </submittedName>
</protein>
<dbReference type="InterPro" id="IPR029063">
    <property type="entry name" value="SAM-dependent_MTases_sf"/>
</dbReference>
<evidence type="ECO:0000259" key="1">
    <source>
        <dbReference type="Pfam" id="PF08241"/>
    </source>
</evidence>
<dbReference type="PANTHER" id="PTHR42912">
    <property type="entry name" value="METHYLTRANSFERASE"/>
    <property type="match status" value="1"/>
</dbReference>
<dbReference type="Proteomes" id="UP000655751">
    <property type="component" value="Unassembled WGS sequence"/>
</dbReference>
<dbReference type="InterPro" id="IPR050508">
    <property type="entry name" value="Methyltransf_Superfamily"/>
</dbReference>
<sequence>MNIFHRMLCRSSMWERISATSIVPWALADVDLGAGALEIGPGYGANIGSLLGRTPALTGLEIDPALTERLRTRHGDSMTVVQGDGAAMPFPDNSFDAVVCFTMLHHVPSRRQQDALFAEALRVLRPGGVFAGSDGLDSTAFRLMHLGDTCLPVPPDTAEDRLAGAGFGKIGIATKGTSFRFRATKSS</sequence>
<accession>A0A931I5V5</accession>
<evidence type="ECO:0000313" key="3">
    <source>
        <dbReference type="Proteomes" id="UP000655751"/>
    </source>
</evidence>